<feature type="transmembrane region" description="Helical" evidence="5">
    <location>
        <begin position="459"/>
        <end position="481"/>
    </location>
</feature>
<dbReference type="EMBL" id="CAJOAY010000040">
    <property type="protein sequence ID" value="CAF3502935.1"/>
    <property type="molecule type" value="Genomic_DNA"/>
</dbReference>
<dbReference type="PANTHER" id="PTHR46641:SF2">
    <property type="entry name" value="FMRFAMIDE RECEPTOR"/>
    <property type="match status" value="1"/>
</dbReference>
<dbReference type="Proteomes" id="UP000663881">
    <property type="component" value="Unassembled WGS sequence"/>
</dbReference>
<comment type="caution">
    <text evidence="7">The sequence shown here is derived from an EMBL/GenBank/DDBJ whole genome shotgun (WGS) entry which is preliminary data.</text>
</comment>
<feature type="transmembrane region" description="Helical" evidence="5">
    <location>
        <begin position="24"/>
        <end position="45"/>
    </location>
</feature>
<accession>A0A818H9X4</accession>
<dbReference type="InterPro" id="IPR017452">
    <property type="entry name" value="GPCR_Rhodpsn_7TM"/>
</dbReference>
<dbReference type="InterPro" id="IPR052954">
    <property type="entry name" value="GPCR-Ligand_Int"/>
</dbReference>
<evidence type="ECO:0000256" key="1">
    <source>
        <dbReference type="ARBA" id="ARBA00004370"/>
    </source>
</evidence>
<comment type="subcellular location">
    <subcellularLocation>
        <location evidence="1">Membrane</location>
    </subcellularLocation>
</comment>
<feature type="transmembrane region" description="Helical" evidence="5">
    <location>
        <begin position="57"/>
        <end position="78"/>
    </location>
</feature>
<dbReference type="Pfam" id="PF00001">
    <property type="entry name" value="7tm_1"/>
    <property type="match status" value="1"/>
</dbReference>
<dbReference type="PROSITE" id="PS50262">
    <property type="entry name" value="G_PROTEIN_RECEP_F1_2"/>
    <property type="match status" value="1"/>
</dbReference>
<evidence type="ECO:0000256" key="3">
    <source>
        <dbReference type="ARBA" id="ARBA00022989"/>
    </source>
</evidence>
<organism evidence="7 8">
    <name type="scientific">Adineta steineri</name>
    <dbReference type="NCBI Taxonomy" id="433720"/>
    <lineage>
        <taxon>Eukaryota</taxon>
        <taxon>Metazoa</taxon>
        <taxon>Spiralia</taxon>
        <taxon>Gnathifera</taxon>
        <taxon>Rotifera</taxon>
        <taxon>Eurotatoria</taxon>
        <taxon>Bdelloidea</taxon>
        <taxon>Adinetida</taxon>
        <taxon>Adinetidae</taxon>
        <taxon>Adineta</taxon>
    </lineage>
</organism>
<protein>
    <recommendedName>
        <fullName evidence="6">G-protein coupled receptors family 1 profile domain-containing protein</fullName>
    </recommendedName>
</protein>
<keyword evidence="4 5" id="KW-0472">Membrane</keyword>
<dbReference type="InterPro" id="IPR000276">
    <property type="entry name" value="GPCR_Rhodpsn"/>
</dbReference>
<gene>
    <name evidence="7" type="ORF">OKA104_LOCUS1598</name>
</gene>
<sequence length="541" mass="61655">MSNTSSYENTVELFDNLTLQIDQYFAVLIFIFAVVGNSLNVLVLLQRTLRSNPCAWLFLTSTIADLISVLSGLTTRILAGWATDPTNTNSLLCKFRGFILFSSRTTAFWLIALATVDRWIASSRNARYRQMNTLKNIKICFIIVVFISVLIYSQIFYCYKANLVNTPLRCYGKSFVCQVISDTFYGGISVILPLILMIVFGLKTIFNIHQIQTRIYPRQIPIIGQNNSSKNIHSKQQSVQWKKQDRHLFSVLITQIIVQGLLTIPQVVAKVYITSTMFQIQTSLKLSFDHFTYNIALLLSFVANGMPFYIYTLCGAIVNTQTVIACGLSIDIYQSFDPVQVQICPYISIDNDKIQLFHMNISFDDYNQIIIKSNPPIISPPKIFIKLNNNSFISPLNINENSTYYLVFSSELTCRVSLLNNETICFYYPNSSSFIHIEYHYDEIQHGSLILSETARNKFYIIFILITILVAILCFFSIYIMCTNRNSLRHTSQLDDIINSHLLKQEAAKYSADLPQDAAVGQHILAEHLADKITHSNVEDL</sequence>
<feature type="transmembrane region" description="Helical" evidence="5">
    <location>
        <begin position="293"/>
        <end position="311"/>
    </location>
</feature>
<evidence type="ECO:0000256" key="2">
    <source>
        <dbReference type="ARBA" id="ARBA00022692"/>
    </source>
</evidence>
<feature type="domain" description="G-protein coupled receptors family 1 profile" evidence="6">
    <location>
        <begin position="36"/>
        <end position="311"/>
    </location>
</feature>
<dbReference type="PANTHER" id="PTHR46641">
    <property type="entry name" value="FMRFAMIDE RECEPTOR-RELATED"/>
    <property type="match status" value="1"/>
</dbReference>
<reference evidence="7" key="1">
    <citation type="submission" date="2021-02" db="EMBL/GenBank/DDBJ databases">
        <authorList>
            <person name="Nowell W R."/>
        </authorList>
    </citation>
    <scope>NUCLEOTIDE SEQUENCE</scope>
</reference>
<evidence type="ECO:0000313" key="7">
    <source>
        <dbReference type="EMBL" id="CAF3502935.1"/>
    </source>
</evidence>
<dbReference type="Gene3D" id="1.20.1070.10">
    <property type="entry name" value="Rhodopsin 7-helix transmembrane proteins"/>
    <property type="match status" value="1"/>
</dbReference>
<evidence type="ECO:0000259" key="6">
    <source>
        <dbReference type="PROSITE" id="PS50262"/>
    </source>
</evidence>
<feature type="transmembrane region" description="Helical" evidence="5">
    <location>
        <begin position="98"/>
        <end position="116"/>
    </location>
</feature>
<feature type="transmembrane region" description="Helical" evidence="5">
    <location>
        <begin position="184"/>
        <end position="206"/>
    </location>
</feature>
<keyword evidence="3 5" id="KW-1133">Transmembrane helix</keyword>
<name>A0A818H9X4_9BILA</name>
<dbReference type="GO" id="GO:0004930">
    <property type="term" value="F:G protein-coupled receptor activity"/>
    <property type="evidence" value="ECO:0007669"/>
    <property type="project" value="InterPro"/>
</dbReference>
<evidence type="ECO:0000313" key="8">
    <source>
        <dbReference type="Proteomes" id="UP000663881"/>
    </source>
</evidence>
<evidence type="ECO:0000256" key="5">
    <source>
        <dbReference type="SAM" id="Phobius"/>
    </source>
</evidence>
<feature type="transmembrane region" description="Helical" evidence="5">
    <location>
        <begin position="137"/>
        <end position="157"/>
    </location>
</feature>
<proteinExistence type="predicted"/>
<dbReference type="AlphaFoldDB" id="A0A818H9X4"/>
<dbReference type="SUPFAM" id="SSF81321">
    <property type="entry name" value="Family A G protein-coupled receptor-like"/>
    <property type="match status" value="1"/>
</dbReference>
<evidence type="ECO:0000256" key="4">
    <source>
        <dbReference type="ARBA" id="ARBA00023136"/>
    </source>
</evidence>
<dbReference type="GO" id="GO:0016020">
    <property type="term" value="C:membrane"/>
    <property type="evidence" value="ECO:0007669"/>
    <property type="project" value="UniProtKB-SubCell"/>
</dbReference>
<keyword evidence="2 5" id="KW-0812">Transmembrane</keyword>
<feature type="transmembrane region" description="Helical" evidence="5">
    <location>
        <begin position="248"/>
        <end position="273"/>
    </location>
</feature>